<keyword evidence="1" id="KW-0479">Metal-binding</keyword>
<dbReference type="Proteomes" id="UP000292958">
    <property type="component" value="Unassembled WGS sequence"/>
</dbReference>
<dbReference type="Pfam" id="PF11762">
    <property type="entry name" value="Arabinose_Iso_C"/>
    <property type="match status" value="1"/>
</dbReference>
<evidence type="ECO:0000256" key="2">
    <source>
        <dbReference type="ARBA" id="ARBA00022935"/>
    </source>
</evidence>
<comment type="caution">
    <text evidence="8">The sequence shown here is derived from an EMBL/GenBank/DDBJ whole genome shotgun (WGS) entry which is preliminary data.</text>
</comment>
<evidence type="ECO:0000256" key="6">
    <source>
        <dbReference type="SAM" id="Phobius"/>
    </source>
</evidence>
<dbReference type="PANTHER" id="PTHR38464:SF1">
    <property type="entry name" value="L-ARABINOSE ISOMERASE"/>
    <property type="match status" value="1"/>
</dbReference>
<protein>
    <submittedName>
        <fullName evidence="8">L-arabinose isomerase</fullName>
    </submittedName>
</protein>
<keyword evidence="6" id="KW-0472">Membrane</keyword>
<keyword evidence="4 8" id="KW-0413">Isomerase</keyword>
<dbReference type="InterPro" id="IPR024664">
    <property type="entry name" value="Ara_Isoase_C"/>
</dbReference>
<organism evidence="8 9">
    <name type="scientific">Edaphobacter modestus</name>
    <dbReference type="NCBI Taxonomy" id="388466"/>
    <lineage>
        <taxon>Bacteria</taxon>
        <taxon>Pseudomonadati</taxon>
        <taxon>Acidobacteriota</taxon>
        <taxon>Terriglobia</taxon>
        <taxon>Terriglobales</taxon>
        <taxon>Acidobacteriaceae</taxon>
        <taxon>Edaphobacter</taxon>
    </lineage>
</organism>
<keyword evidence="3" id="KW-0464">Manganese</keyword>
<keyword evidence="6" id="KW-1133">Transmembrane helix</keyword>
<dbReference type="InterPro" id="IPR004216">
    <property type="entry name" value="Fuc/Ara_isomerase_C"/>
</dbReference>
<feature type="domain" description="L-arabinose isomerase C-terminal" evidence="7">
    <location>
        <begin position="334"/>
        <end position="471"/>
    </location>
</feature>
<dbReference type="GO" id="GO:0019569">
    <property type="term" value="P:L-arabinose catabolic process to D-xylulose 5-phosphate"/>
    <property type="evidence" value="ECO:0007669"/>
    <property type="project" value="TreeGrafter"/>
</dbReference>
<dbReference type="CDD" id="cd00578">
    <property type="entry name" value="L-fuc_L-ara-isomerases"/>
    <property type="match status" value="1"/>
</dbReference>
<dbReference type="InterPro" id="IPR003762">
    <property type="entry name" value="Lara_isomerase"/>
</dbReference>
<accession>A0A4Q7YZ47</accession>
<dbReference type="RefSeq" id="WP_130421384.1">
    <property type="nucleotide sequence ID" value="NZ_SHKW01000001.1"/>
</dbReference>
<evidence type="ECO:0000256" key="4">
    <source>
        <dbReference type="ARBA" id="ARBA00023235"/>
    </source>
</evidence>
<dbReference type="InterPro" id="IPR009015">
    <property type="entry name" value="Fucose_isomerase_N/cen_sf"/>
</dbReference>
<evidence type="ECO:0000256" key="3">
    <source>
        <dbReference type="ARBA" id="ARBA00023211"/>
    </source>
</evidence>
<dbReference type="EMBL" id="SHKW01000001">
    <property type="protein sequence ID" value="RZU43090.1"/>
    <property type="molecule type" value="Genomic_DNA"/>
</dbReference>
<name>A0A4Q7YZ47_9BACT</name>
<proteinExistence type="predicted"/>
<dbReference type="AlphaFoldDB" id="A0A4Q7YZ47"/>
<dbReference type="SUPFAM" id="SSF50443">
    <property type="entry name" value="FucI/AraA C-terminal domain-like"/>
    <property type="match status" value="1"/>
</dbReference>
<feature type="transmembrane region" description="Helical" evidence="6">
    <location>
        <begin position="76"/>
        <end position="94"/>
    </location>
</feature>
<dbReference type="PANTHER" id="PTHR38464">
    <property type="entry name" value="L-ARABINOSE ISOMERASE"/>
    <property type="match status" value="1"/>
</dbReference>
<reference evidence="8 9" key="1">
    <citation type="submission" date="2019-02" db="EMBL/GenBank/DDBJ databases">
        <title>Genomic Encyclopedia of Archaeal and Bacterial Type Strains, Phase II (KMG-II): from individual species to whole genera.</title>
        <authorList>
            <person name="Goeker M."/>
        </authorList>
    </citation>
    <scope>NUCLEOTIDE SEQUENCE [LARGE SCALE GENOMIC DNA]</scope>
    <source>
        <strain evidence="8 9">DSM 18101</strain>
    </source>
</reference>
<dbReference type="OrthoDB" id="3194672at2"/>
<sequence>MDSRFKRLRIGLVGLGLETYWPQFEGLEERLRGYLAIVRDKLESEERIVITLGLVDSPQKAVEAGHVCRQEDIDILLIYVTTYALSSTILPVILRAKVPVILLNLQPEPAIDYGAINQMASRTAMTSEWLAYCCSCPVPEITNVLRRLDIPFHQVTGVLHKDPVCWEDLEGWLTAARIAKILSHSRMGLMGHYYSGMLDVATDLAQISGRFGTHIEVIEVDQLSRLRRDVPKEEIVAKLEEFRRFFSIDEDCSEEELERAAITAVALDKVVAKNTLNMLAYYYMGSGIEENENTLSSIILATSLLTGNGVTTAGEYEVKNVLAMKILDELGAGGSFTEYYAMDFNDDLVLMGHDGPGHPHIAQDRIRVRPLQVYHGKVGRGLSVEMAVKYGLVTLLSVVEDRNKGFSFLVAEGESVAGPILQIGNTNSRYRFPLGARGFVEAWNAQGPAHHCAIGIGHWGSQLNKIAKLMNFGFHQVC</sequence>
<keyword evidence="2" id="KW-0054">Arabinose catabolism</keyword>
<evidence type="ECO:0000256" key="1">
    <source>
        <dbReference type="ARBA" id="ARBA00022723"/>
    </source>
</evidence>
<evidence type="ECO:0000313" key="8">
    <source>
        <dbReference type="EMBL" id="RZU43090.1"/>
    </source>
</evidence>
<keyword evidence="9" id="KW-1185">Reference proteome</keyword>
<evidence type="ECO:0000259" key="7">
    <source>
        <dbReference type="Pfam" id="PF11762"/>
    </source>
</evidence>
<keyword evidence="5" id="KW-0119">Carbohydrate metabolism</keyword>
<dbReference type="GO" id="GO:0008733">
    <property type="term" value="F:L-arabinose isomerase activity"/>
    <property type="evidence" value="ECO:0007669"/>
    <property type="project" value="InterPro"/>
</dbReference>
<dbReference type="GO" id="GO:0005829">
    <property type="term" value="C:cytosol"/>
    <property type="evidence" value="ECO:0007669"/>
    <property type="project" value="TreeGrafter"/>
</dbReference>
<evidence type="ECO:0000256" key="5">
    <source>
        <dbReference type="ARBA" id="ARBA00023277"/>
    </source>
</evidence>
<dbReference type="SUPFAM" id="SSF53743">
    <property type="entry name" value="FucI/AraA N-terminal and middle domains"/>
    <property type="match status" value="1"/>
</dbReference>
<gene>
    <name evidence="8" type="ORF">BDD14_4713</name>
</gene>
<dbReference type="GO" id="GO:0046872">
    <property type="term" value="F:metal ion binding"/>
    <property type="evidence" value="ECO:0007669"/>
    <property type="project" value="UniProtKB-KW"/>
</dbReference>
<evidence type="ECO:0000313" key="9">
    <source>
        <dbReference type="Proteomes" id="UP000292958"/>
    </source>
</evidence>
<keyword evidence="6" id="KW-0812">Transmembrane</keyword>